<evidence type="ECO:0000259" key="1">
    <source>
        <dbReference type="Pfam" id="PF13411"/>
    </source>
</evidence>
<evidence type="ECO:0000313" key="3">
    <source>
        <dbReference type="Proteomes" id="UP001500187"/>
    </source>
</evidence>
<dbReference type="EMBL" id="BAABKP010000003">
    <property type="protein sequence ID" value="GAA4797473.1"/>
    <property type="molecule type" value="Genomic_DNA"/>
</dbReference>
<feature type="domain" description="HTH merR-type" evidence="1">
    <location>
        <begin position="5"/>
        <end position="51"/>
    </location>
</feature>
<reference evidence="3" key="1">
    <citation type="journal article" date="2019" name="Int. J. Syst. Evol. Microbiol.">
        <title>The Global Catalogue of Microorganisms (GCM) 10K type strain sequencing project: providing services to taxonomists for standard genome sequencing and annotation.</title>
        <authorList>
            <consortium name="The Broad Institute Genomics Platform"/>
            <consortium name="The Broad Institute Genome Sequencing Center for Infectious Disease"/>
            <person name="Wu L."/>
            <person name="Ma J."/>
        </authorList>
    </citation>
    <scope>NUCLEOTIDE SEQUENCE [LARGE SCALE GENOMIC DNA]</scope>
    <source>
        <strain evidence="3">JCM 18541</strain>
    </source>
</reference>
<dbReference type="Proteomes" id="UP001500187">
    <property type="component" value="Unassembled WGS sequence"/>
</dbReference>
<accession>A0ABP9BLY9</accession>
<name>A0ABP9BLY9_9MICC</name>
<protein>
    <recommendedName>
        <fullName evidence="1">HTH merR-type domain-containing protein</fullName>
    </recommendedName>
</protein>
<dbReference type="InterPro" id="IPR009061">
    <property type="entry name" value="DNA-bd_dom_put_sf"/>
</dbReference>
<dbReference type="SUPFAM" id="SSF46955">
    <property type="entry name" value="Putative DNA-binding domain"/>
    <property type="match status" value="1"/>
</dbReference>
<evidence type="ECO:0000313" key="2">
    <source>
        <dbReference type="EMBL" id="GAA4797473.1"/>
    </source>
</evidence>
<comment type="caution">
    <text evidence="2">The sequence shown here is derived from an EMBL/GenBank/DDBJ whole genome shotgun (WGS) entry which is preliminary data.</text>
</comment>
<proteinExistence type="predicted"/>
<dbReference type="RefSeq" id="WP_345446359.1">
    <property type="nucleotide sequence ID" value="NZ_BAABKP010000003.1"/>
</dbReference>
<dbReference type="InterPro" id="IPR000551">
    <property type="entry name" value="MerR-type_HTH_dom"/>
</dbReference>
<sequence length="70" mass="7950">MTELNIMQVAQQLGVNEYSVLSWVEEGGLTPVEGKPGLWFTPEEVERFAAVLTNRTTESRDSLQSFKKLY</sequence>
<dbReference type="Pfam" id="PF13411">
    <property type="entry name" value="MerR_1"/>
    <property type="match status" value="1"/>
</dbReference>
<organism evidence="2 3">
    <name type="scientific">Rothia endophytica</name>
    <dbReference type="NCBI Taxonomy" id="1324766"/>
    <lineage>
        <taxon>Bacteria</taxon>
        <taxon>Bacillati</taxon>
        <taxon>Actinomycetota</taxon>
        <taxon>Actinomycetes</taxon>
        <taxon>Micrococcales</taxon>
        <taxon>Micrococcaceae</taxon>
        <taxon>Rothia</taxon>
    </lineage>
</organism>
<dbReference type="Gene3D" id="1.10.1660.10">
    <property type="match status" value="1"/>
</dbReference>
<keyword evidence="3" id="KW-1185">Reference proteome</keyword>
<gene>
    <name evidence="2" type="ORF">GCM10023352_16330</name>
</gene>